<name>A0A3E1R7N8_9BURK</name>
<organism evidence="2 3">
    <name type="scientific">Rhodoferax lacus</name>
    <dbReference type="NCBI Taxonomy" id="2184758"/>
    <lineage>
        <taxon>Bacteria</taxon>
        <taxon>Pseudomonadati</taxon>
        <taxon>Pseudomonadota</taxon>
        <taxon>Betaproteobacteria</taxon>
        <taxon>Burkholderiales</taxon>
        <taxon>Comamonadaceae</taxon>
        <taxon>Rhodoferax</taxon>
    </lineage>
</organism>
<gene>
    <name evidence="2" type="ORF">DIC66_18630</name>
</gene>
<dbReference type="OrthoDB" id="7561239at2"/>
<evidence type="ECO:0000313" key="3">
    <source>
        <dbReference type="Proteomes" id="UP000260665"/>
    </source>
</evidence>
<evidence type="ECO:0000313" key="2">
    <source>
        <dbReference type="EMBL" id="RFO95379.1"/>
    </source>
</evidence>
<dbReference type="Pfam" id="PF11005">
    <property type="entry name" value="DUF2844"/>
    <property type="match status" value="1"/>
</dbReference>
<reference evidence="2 3" key="1">
    <citation type="submission" date="2018-05" db="EMBL/GenBank/DDBJ databases">
        <title>Rhodoferax soyangensis sp.nov., isolated from an oligotrophic freshwater lake.</title>
        <authorList>
            <person name="Park M."/>
        </authorList>
    </citation>
    <scope>NUCLEOTIDE SEQUENCE [LARGE SCALE GENOMIC DNA]</scope>
    <source>
        <strain evidence="2 3">IMCC26218</strain>
    </source>
</reference>
<evidence type="ECO:0000256" key="1">
    <source>
        <dbReference type="SAM" id="SignalP"/>
    </source>
</evidence>
<dbReference type="EMBL" id="QFZK01000017">
    <property type="protein sequence ID" value="RFO95379.1"/>
    <property type="molecule type" value="Genomic_DNA"/>
</dbReference>
<dbReference type="InterPro" id="IPR021267">
    <property type="entry name" value="DUF2844"/>
</dbReference>
<sequence>MTSSSPARWLLLGLLAASPAWAGLGEAESSIDSARVRMRAQHSQVRAAQYTVHELKMADGSRVRQFVAGNGQVFAVNWTTLYKPDLFSLLGSSYGKYNDAVQAAAQRGGIQRQFRHDGADLVVQSSAHLNVYRGFAYRPSMLPAGMRFQTLGQG</sequence>
<feature type="chain" id="PRO_5017634911" description="DUF2844 domain-containing protein" evidence="1">
    <location>
        <begin position="23"/>
        <end position="154"/>
    </location>
</feature>
<dbReference type="Proteomes" id="UP000260665">
    <property type="component" value="Unassembled WGS sequence"/>
</dbReference>
<accession>A0A3E1R7N8</accession>
<protein>
    <recommendedName>
        <fullName evidence="4">DUF2844 domain-containing protein</fullName>
    </recommendedName>
</protein>
<keyword evidence="3" id="KW-1185">Reference proteome</keyword>
<evidence type="ECO:0008006" key="4">
    <source>
        <dbReference type="Google" id="ProtNLM"/>
    </source>
</evidence>
<feature type="signal peptide" evidence="1">
    <location>
        <begin position="1"/>
        <end position="22"/>
    </location>
</feature>
<proteinExistence type="predicted"/>
<keyword evidence="1" id="KW-0732">Signal</keyword>
<dbReference type="AlphaFoldDB" id="A0A3E1R7N8"/>
<dbReference type="RefSeq" id="WP_117179690.1">
    <property type="nucleotide sequence ID" value="NZ_QFZK01000017.1"/>
</dbReference>
<comment type="caution">
    <text evidence="2">The sequence shown here is derived from an EMBL/GenBank/DDBJ whole genome shotgun (WGS) entry which is preliminary data.</text>
</comment>